<dbReference type="GO" id="GO:0003676">
    <property type="term" value="F:nucleic acid binding"/>
    <property type="evidence" value="ECO:0007669"/>
    <property type="project" value="InterPro"/>
</dbReference>
<proteinExistence type="predicted"/>
<evidence type="ECO:0000313" key="2">
    <source>
        <dbReference type="Proteomes" id="UP000026922"/>
    </source>
</evidence>
<dbReference type="AlphaFoldDB" id="A0A061JGQ8"/>
<dbReference type="Gene3D" id="3.30.420.10">
    <property type="entry name" value="Ribonuclease H-like superfamily/Ribonuclease H"/>
    <property type="match status" value="1"/>
</dbReference>
<evidence type="ECO:0000313" key="1">
    <source>
        <dbReference type="EMBL" id="ETZ04368.1"/>
    </source>
</evidence>
<comment type="caution">
    <text evidence="1">The sequence shown here is derived from an EMBL/GenBank/DDBJ whole genome shotgun (WGS) entry which is preliminary data.</text>
</comment>
<dbReference type="Proteomes" id="UP000026922">
    <property type="component" value="Unassembled WGS sequence"/>
</dbReference>
<organism evidence="1 2">
    <name type="scientific">Holospora undulata HU1</name>
    <dbReference type="NCBI Taxonomy" id="1321371"/>
    <lineage>
        <taxon>Bacteria</taxon>
        <taxon>Pseudomonadati</taxon>
        <taxon>Pseudomonadota</taxon>
        <taxon>Alphaproteobacteria</taxon>
        <taxon>Holosporales</taxon>
        <taxon>Holosporaceae</taxon>
        <taxon>Holospora</taxon>
    </lineage>
</organism>
<name>A0A061JGQ8_9PROT</name>
<dbReference type="EMBL" id="ARPM03000202">
    <property type="protein sequence ID" value="ETZ04368.1"/>
    <property type="molecule type" value="Genomic_DNA"/>
</dbReference>
<reference evidence="1 2" key="1">
    <citation type="journal article" date="2013" name="Genome Announc.">
        <title>Draft Genome Sequence of Holospora undulata Strain HU1, a Micronucleus-Specific Symbiont of the Ciliate Paramecium caudatum.</title>
        <authorList>
            <person name="Dohra H."/>
            <person name="Suzuki H."/>
            <person name="Suzuki T."/>
            <person name="Tanaka K."/>
            <person name="Fujishima M."/>
        </authorList>
    </citation>
    <scope>NUCLEOTIDE SEQUENCE [LARGE SCALE GENOMIC DNA]</scope>
    <source>
        <strain evidence="1 2">HU1</strain>
    </source>
</reference>
<dbReference type="InterPro" id="IPR012337">
    <property type="entry name" value="RNaseH-like_sf"/>
</dbReference>
<accession>A0A061JGQ8</accession>
<protein>
    <submittedName>
        <fullName evidence="1">Uncharacterized protein</fullName>
    </submittedName>
</protein>
<gene>
    <name evidence="1" type="ORF">K737_301205</name>
</gene>
<dbReference type="InterPro" id="IPR036397">
    <property type="entry name" value="RNaseH_sf"/>
</dbReference>
<sequence>MENILALDLGTQTGWALLNEGRVFSGSESFHTSRFSGGGMRFLRFRHFLDSLKQKADIKAVYFEEVRRHSGVDAAHIYGGFLAHLTAWCEDHEIPYQGFSVGTIKRHATGKGNASKEEIITAIKAKGFNPVDDNEADSLALLLWAQDNMGAKQ</sequence>
<dbReference type="SUPFAM" id="SSF53098">
    <property type="entry name" value="Ribonuclease H-like"/>
    <property type="match status" value="1"/>
</dbReference>
<keyword evidence="2" id="KW-1185">Reference proteome</keyword>
<dbReference type="RefSeq" id="WP_024161528.1">
    <property type="nucleotide sequence ID" value="NZ_ARPM03000202.1"/>
</dbReference>